<accession>A0A2M4D4J0</accession>
<proteinExistence type="predicted"/>
<sequence length="66" mass="7069">MVLLLLLLLLMMMMMMMMVCYGWIQALTRGRIRASDSPAPAPADGKRVIANAADGAEGRSSDAGAR</sequence>
<dbReference type="EMBL" id="GGFL01007830">
    <property type="protein sequence ID" value="MBW72008.1"/>
    <property type="molecule type" value="Transcribed_RNA"/>
</dbReference>
<organism evidence="2">
    <name type="scientific">Anopheles darlingi</name>
    <name type="common">Mosquito</name>
    <dbReference type="NCBI Taxonomy" id="43151"/>
    <lineage>
        <taxon>Eukaryota</taxon>
        <taxon>Metazoa</taxon>
        <taxon>Ecdysozoa</taxon>
        <taxon>Arthropoda</taxon>
        <taxon>Hexapoda</taxon>
        <taxon>Insecta</taxon>
        <taxon>Pterygota</taxon>
        <taxon>Neoptera</taxon>
        <taxon>Endopterygota</taxon>
        <taxon>Diptera</taxon>
        <taxon>Nematocera</taxon>
        <taxon>Culicoidea</taxon>
        <taxon>Culicidae</taxon>
        <taxon>Anophelinae</taxon>
        <taxon>Anopheles</taxon>
    </lineage>
</organism>
<name>A0A2M4D4J0_ANODA</name>
<feature type="chain" id="PRO_5014902032" evidence="1">
    <location>
        <begin position="23"/>
        <end position="66"/>
    </location>
</feature>
<evidence type="ECO:0000313" key="2">
    <source>
        <dbReference type="EMBL" id="MBW72008.1"/>
    </source>
</evidence>
<feature type="signal peptide" evidence="1">
    <location>
        <begin position="1"/>
        <end position="22"/>
    </location>
</feature>
<evidence type="ECO:0000256" key="1">
    <source>
        <dbReference type="SAM" id="SignalP"/>
    </source>
</evidence>
<keyword evidence="1" id="KW-0732">Signal</keyword>
<dbReference type="AlphaFoldDB" id="A0A2M4D4J0"/>
<protein>
    <submittedName>
        <fullName evidence="2">Putative secreted protein</fullName>
    </submittedName>
</protein>
<reference evidence="2" key="1">
    <citation type="submission" date="2018-01" db="EMBL/GenBank/DDBJ databases">
        <title>An insight into the sialome of Amazonian anophelines.</title>
        <authorList>
            <person name="Ribeiro J.M."/>
            <person name="Scarpassa V."/>
            <person name="Calvo E."/>
        </authorList>
    </citation>
    <scope>NUCLEOTIDE SEQUENCE</scope>
</reference>